<accession>A0ABV9WHJ1</accession>
<keyword evidence="1" id="KW-1133">Transmembrane helix</keyword>
<dbReference type="Proteomes" id="UP001595912">
    <property type="component" value="Unassembled WGS sequence"/>
</dbReference>
<evidence type="ECO:0000313" key="2">
    <source>
        <dbReference type="EMBL" id="MFC5007849.1"/>
    </source>
</evidence>
<evidence type="ECO:0000256" key="1">
    <source>
        <dbReference type="SAM" id="Phobius"/>
    </source>
</evidence>
<dbReference type="RefSeq" id="WP_380128493.1">
    <property type="nucleotide sequence ID" value="NZ_JBHSIU010000130.1"/>
</dbReference>
<gene>
    <name evidence="2" type="ORF">ACFPIJ_59825</name>
</gene>
<proteinExistence type="predicted"/>
<organism evidence="2 3">
    <name type="scientific">Dactylosporangium cerinum</name>
    <dbReference type="NCBI Taxonomy" id="1434730"/>
    <lineage>
        <taxon>Bacteria</taxon>
        <taxon>Bacillati</taxon>
        <taxon>Actinomycetota</taxon>
        <taxon>Actinomycetes</taxon>
        <taxon>Micromonosporales</taxon>
        <taxon>Micromonosporaceae</taxon>
        <taxon>Dactylosporangium</taxon>
    </lineage>
</organism>
<dbReference type="EMBL" id="JBHSIU010000130">
    <property type="protein sequence ID" value="MFC5007849.1"/>
    <property type="molecule type" value="Genomic_DNA"/>
</dbReference>
<protein>
    <recommendedName>
        <fullName evidence="4">Integral membrane protein</fullName>
    </recommendedName>
</protein>
<evidence type="ECO:0000313" key="3">
    <source>
        <dbReference type="Proteomes" id="UP001595912"/>
    </source>
</evidence>
<feature type="transmembrane region" description="Helical" evidence="1">
    <location>
        <begin position="37"/>
        <end position="58"/>
    </location>
</feature>
<keyword evidence="3" id="KW-1185">Reference proteome</keyword>
<comment type="caution">
    <text evidence="2">The sequence shown here is derived from an EMBL/GenBank/DDBJ whole genome shotgun (WGS) entry which is preliminary data.</text>
</comment>
<keyword evidence="1" id="KW-0812">Transmembrane</keyword>
<feature type="transmembrane region" description="Helical" evidence="1">
    <location>
        <begin position="12"/>
        <end position="31"/>
    </location>
</feature>
<sequence length="93" mass="9936">MTSLEPVQGNGFGRTVAWILGAGGAIAALKTVGLPPWLVGGLAAGYAGLVGTLVAVGYRTHDDERQRRTYRLLRVITPWWPALAEAVRPDSDH</sequence>
<reference evidence="3" key="1">
    <citation type="journal article" date="2019" name="Int. J. Syst. Evol. Microbiol.">
        <title>The Global Catalogue of Microorganisms (GCM) 10K type strain sequencing project: providing services to taxonomists for standard genome sequencing and annotation.</title>
        <authorList>
            <consortium name="The Broad Institute Genomics Platform"/>
            <consortium name="The Broad Institute Genome Sequencing Center for Infectious Disease"/>
            <person name="Wu L."/>
            <person name="Ma J."/>
        </authorList>
    </citation>
    <scope>NUCLEOTIDE SEQUENCE [LARGE SCALE GENOMIC DNA]</scope>
    <source>
        <strain evidence="3">CGMCC 4.7152</strain>
    </source>
</reference>
<evidence type="ECO:0008006" key="4">
    <source>
        <dbReference type="Google" id="ProtNLM"/>
    </source>
</evidence>
<keyword evidence="1" id="KW-0472">Membrane</keyword>
<name>A0ABV9WHJ1_9ACTN</name>